<organism evidence="1">
    <name type="scientific">Tetraselmis chuii</name>
    <dbReference type="NCBI Taxonomy" id="63592"/>
    <lineage>
        <taxon>Eukaryota</taxon>
        <taxon>Viridiplantae</taxon>
        <taxon>Chlorophyta</taxon>
        <taxon>core chlorophytes</taxon>
        <taxon>Chlorodendrophyceae</taxon>
        <taxon>Chlorodendrales</taxon>
        <taxon>Chlorodendraceae</taxon>
        <taxon>Tetraselmis</taxon>
    </lineage>
</organism>
<reference evidence="1" key="1">
    <citation type="submission" date="2021-01" db="EMBL/GenBank/DDBJ databases">
        <authorList>
            <person name="Corre E."/>
            <person name="Pelletier E."/>
            <person name="Niang G."/>
            <person name="Scheremetjew M."/>
            <person name="Finn R."/>
            <person name="Kale V."/>
            <person name="Holt S."/>
            <person name="Cochrane G."/>
            <person name="Meng A."/>
            <person name="Brown T."/>
            <person name="Cohen L."/>
        </authorList>
    </citation>
    <scope>NUCLEOTIDE SEQUENCE</scope>
    <source>
        <strain evidence="1">PLY429</strain>
    </source>
</reference>
<dbReference type="EMBL" id="HBGG01005966">
    <property type="protein sequence ID" value="CAD9200639.1"/>
    <property type="molecule type" value="Transcribed_RNA"/>
</dbReference>
<name>A0A6U1EUZ7_9CHLO</name>
<protein>
    <submittedName>
        <fullName evidence="1">Uncharacterized protein</fullName>
    </submittedName>
</protein>
<gene>
    <name evidence="1" type="ORF">TCHU04912_LOCUS2872</name>
    <name evidence="2" type="ORF">TCHU04912_LOCUS2873</name>
</gene>
<evidence type="ECO:0000313" key="1">
    <source>
        <dbReference type="EMBL" id="CAD9200639.1"/>
    </source>
</evidence>
<dbReference type="EMBL" id="HBGG01005967">
    <property type="protein sequence ID" value="CAD9200640.1"/>
    <property type="molecule type" value="Transcribed_RNA"/>
</dbReference>
<evidence type="ECO:0000313" key="2">
    <source>
        <dbReference type="EMBL" id="CAD9200640.1"/>
    </source>
</evidence>
<proteinExistence type="predicted"/>
<sequence length="334" mass="35529">MLATHCIAFQCCNQLACWLSPPFTATGDALDALPHPSGDLAPLLCPRHERAGAVGGAASDVSCASSGSRQKPDTSSFLFSFVGTDADAGCPMPVTPVVGPSKAFLASLICGKRKESVPCIDLVSPEPSLVGGATSADSQGQAQMMLQEWSSLVSENNCNEEAVSRFWQYVLGARISLAQEEVGRVRGRRGGRVIRFPLRLLDLGDASADSVMLPQFRKFVKAWHAHRAKIITVPCHLGSSFEAVLEPVVFNSGTPNAEAAVFCGCGLLDADGRHCLSIGGGLPCGIIISRTSPSAWEGHMRSRTHQRWAATQNGLLYVAVRHKAEKKDVMSVLS</sequence>
<accession>A0A6U1EUZ7</accession>
<dbReference type="AlphaFoldDB" id="A0A6U1EUZ7"/>